<gene>
    <name evidence="4" type="ORF">SAMN04487987_10781</name>
</gene>
<dbReference type="Pfam" id="PF14559">
    <property type="entry name" value="TPR_19"/>
    <property type="match status" value="1"/>
</dbReference>
<evidence type="ECO:0000256" key="2">
    <source>
        <dbReference type="ARBA" id="ARBA00022803"/>
    </source>
</evidence>
<evidence type="ECO:0000256" key="3">
    <source>
        <dbReference type="PROSITE-ProRule" id="PRU00339"/>
    </source>
</evidence>
<dbReference type="RefSeq" id="WP_092852228.1">
    <property type="nucleotide sequence ID" value="NZ_FOMI01000007.1"/>
</dbReference>
<dbReference type="EMBL" id="FOMI01000007">
    <property type="protein sequence ID" value="SFD24624.1"/>
    <property type="molecule type" value="Genomic_DNA"/>
</dbReference>
<keyword evidence="1" id="KW-0677">Repeat</keyword>
<proteinExistence type="predicted"/>
<dbReference type="OrthoDB" id="1149028at2"/>
<dbReference type="Gene3D" id="1.25.40.10">
    <property type="entry name" value="Tetratricopeptide repeat domain"/>
    <property type="match status" value="2"/>
</dbReference>
<dbReference type="PANTHER" id="PTHR45586:SF1">
    <property type="entry name" value="LIPOPOLYSACCHARIDE ASSEMBLY PROTEIN B"/>
    <property type="match status" value="1"/>
</dbReference>
<reference evidence="5" key="1">
    <citation type="submission" date="2016-10" db="EMBL/GenBank/DDBJ databases">
        <authorList>
            <person name="Varghese N."/>
            <person name="Submissions S."/>
        </authorList>
    </citation>
    <scope>NUCLEOTIDE SEQUENCE [LARGE SCALE GENOMIC DNA]</scope>
    <source>
        <strain evidence="5">DSM 25730</strain>
    </source>
</reference>
<organism evidence="4 5">
    <name type="scientific">Algibacter pectinivorans</name>
    <dbReference type="NCBI Taxonomy" id="870482"/>
    <lineage>
        <taxon>Bacteria</taxon>
        <taxon>Pseudomonadati</taxon>
        <taxon>Bacteroidota</taxon>
        <taxon>Flavobacteriia</taxon>
        <taxon>Flavobacteriales</taxon>
        <taxon>Flavobacteriaceae</taxon>
        <taxon>Algibacter</taxon>
    </lineage>
</organism>
<sequence>MKKQLIIALAFSISAFTFAQKKELKLVEKAIKNNNFAEAKTAITQAEGLLSGMDDKLKAKLYFLKGQVLYANGKGSLSDIGAVLENFNKAKDVYGDEIKVLKQTISNNLITIGDKAYKDQNYSKASKYFEKAYRVKTKDTMFLYFAAATAINEQEYDRALGFYEELKDLNYTGITKEYFATNKETGEEEILTKETRDLYVKTGTYIKPGERKTESKKPEIVKNIALIYISNGDNEKALSAIKDARAENPDNVDLIINEANIYLQLKDEDKFKNLIEQALVKQPNNAALHYNVGVVSMNKGDLEAAKKSFETVLSIDPSYSDAALNLSNYYIEKGNMVIATMGKLGTSKADDVKYEQYKVEKNQLFKDGANVLLDFISKNSNTKSDIYIQLKNIYLALGETAKANEMSDKAASVSGK</sequence>
<dbReference type="InterPro" id="IPR051012">
    <property type="entry name" value="CellSynth/LPSAsmb/PSIAsmb"/>
</dbReference>
<dbReference type="PROSITE" id="PS50005">
    <property type="entry name" value="TPR"/>
    <property type="match status" value="3"/>
</dbReference>
<dbReference type="InterPro" id="IPR011990">
    <property type="entry name" value="TPR-like_helical_dom_sf"/>
</dbReference>
<name>A0A1I1QR72_9FLAO</name>
<keyword evidence="5" id="KW-1185">Reference proteome</keyword>
<accession>A0A1I1QR72</accession>
<evidence type="ECO:0000313" key="4">
    <source>
        <dbReference type="EMBL" id="SFD24624.1"/>
    </source>
</evidence>
<dbReference type="SUPFAM" id="SSF48452">
    <property type="entry name" value="TPR-like"/>
    <property type="match status" value="2"/>
</dbReference>
<feature type="repeat" description="TPR" evidence="3">
    <location>
        <begin position="106"/>
        <end position="139"/>
    </location>
</feature>
<dbReference type="InterPro" id="IPR019734">
    <property type="entry name" value="TPR_rpt"/>
</dbReference>
<dbReference type="PANTHER" id="PTHR45586">
    <property type="entry name" value="TPR REPEAT-CONTAINING PROTEIN PA4667"/>
    <property type="match status" value="1"/>
</dbReference>
<feature type="repeat" description="TPR" evidence="3">
    <location>
        <begin position="218"/>
        <end position="251"/>
    </location>
</feature>
<feature type="repeat" description="TPR" evidence="3">
    <location>
        <begin position="286"/>
        <end position="319"/>
    </location>
</feature>
<dbReference type="Proteomes" id="UP000199439">
    <property type="component" value="Unassembled WGS sequence"/>
</dbReference>
<evidence type="ECO:0000256" key="1">
    <source>
        <dbReference type="ARBA" id="ARBA00022737"/>
    </source>
</evidence>
<dbReference type="STRING" id="870482.SAMN04487987_10781"/>
<keyword evidence="2 3" id="KW-0802">TPR repeat</keyword>
<dbReference type="SMART" id="SM00028">
    <property type="entry name" value="TPR"/>
    <property type="match status" value="4"/>
</dbReference>
<dbReference type="AlphaFoldDB" id="A0A1I1QR72"/>
<protein>
    <submittedName>
        <fullName evidence="4">Tetratricopeptide repeat-containing protein</fullName>
    </submittedName>
</protein>
<evidence type="ECO:0000313" key="5">
    <source>
        <dbReference type="Proteomes" id="UP000199439"/>
    </source>
</evidence>